<organism evidence="2 3">
    <name type="scientific">Fibroporia radiculosa</name>
    <dbReference type="NCBI Taxonomy" id="599839"/>
    <lineage>
        <taxon>Eukaryota</taxon>
        <taxon>Fungi</taxon>
        <taxon>Dikarya</taxon>
        <taxon>Basidiomycota</taxon>
        <taxon>Agaricomycotina</taxon>
        <taxon>Agaricomycetes</taxon>
        <taxon>Polyporales</taxon>
        <taxon>Fibroporiaceae</taxon>
        <taxon>Fibroporia</taxon>
    </lineage>
</organism>
<protein>
    <submittedName>
        <fullName evidence="2">Uncharacterized protein</fullName>
    </submittedName>
</protein>
<dbReference type="Proteomes" id="UP000006352">
    <property type="component" value="Unassembled WGS sequence"/>
</dbReference>
<feature type="region of interest" description="Disordered" evidence="1">
    <location>
        <begin position="168"/>
        <end position="197"/>
    </location>
</feature>
<keyword evidence="3" id="KW-1185">Reference proteome</keyword>
<feature type="region of interest" description="Disordered" evidence="1">
    <location>
        <begin position="387"/>
        <end position="407"/>
    </location>
</feature>
<dbReference type="OrthoDB" id="3247214at2759"/>
<dbReference type="AlphaFoldDB" id="J7RG61"/>
<dbReference type="InParanoid" id="J7RG61"/>
<proteinExistence type="predicted"/>
<dbReference type="STRING" id="599839.J7RG61"/>
<dbReference type="GeneID" id="24093008"/>
<reference evidence="2 3" key="1">
    <citation type="journal article" date="2012" name="Appl. Environ. Microbiol.">
        <title>Short-read sequencing for genomic analysis of the brown rot fungus Fibroporia radiculosa.</title>
        <authorList>
            <person name="Tang J.D."/>
            <person name="Perkins A.D."/>
            <person name="Sonstegard T.S."/>
            <person name="Schroeder S.G."/>
            <person name="Burgess S.C."/>
            <person name="Diehl S.V."/>
        </authorList>
    </citation>
    <scope>NUCLEOTIDE SEQUENCE [LARGE SCALE GENOMIC DNA]</scope>
    <source>
        <strain evidence="2 3">TFFH 294</strain>
    </source>
</reference>
<name>J7RG61_9APHY</name>
<feature type="region of interest" description="Disordered" evidence="1">
    <location>
        <begin position="15"/>
        <end position="64"/>
    </location>
</feature>
<dbReference type="HOGENOM" id="CLU_035154_1_0_1"/>
<evidence type="ECO:0000313" key="2">
    <source>
        <dbReference type="EMBL" id="CCL98097.1"/>
    </source>
</evidence>
<gene>
    <name evidence="2" type="ORF">FIBRA_00091</name>
</gene>
<evidence type="ECO:0000256" key="1">
    <source>
        <dbReference type="SAM" id="MobiDB-lite"/>
    </source>
</evidence>
<evidence type="ECO:0000313" key="3">
    <source>
        <dbReference type="Proteomes" id="UP000006352"/>
    </source>
</evidence>
<sequence>MAKLTAFQRFLQLTKRKTDEPALFPPPHWTNESQGDAEGPAHPEADVDAVPPSSLNLMPPGEEENDVVVENAADSIPESPPEPAYLARRIQSLMSIMTPDTALSPELSLPGSATPVPEAASGKKLIPAFVTDSKLVSFLSSPSVMNGSASRGRQSVWTLLDRLRAPIPQGERDDEAQDGAPGSNMSVAPEPLDDDNSSIMLYGPLEPDDSSVVEVALSEVISIDDSADPDQAEDGNETFRAHLPKVWPFTRLGDGQPASSPRVHEQKVWIPSPTKISLEVRWWGYRIYLPPPILAILDNQRIEASKRAVLFTTALKWLLDHVPIAVVPLQARPAVMLLRGLVPYLAYISAFIAWSWSVVKNFDKGNGVTLTATWLLPLALVPGTWEDSQFPKGGPTSSETESATASH</sequence>
<feature type="compositionally biased region" description="Low complexity" evidence="1">
    <location>
        <begin position="396"/>
        <end position="407"/>
    </location>
</feature>
<dbReference type="EMBL" id="HE796869">
    <property type="protein sequence ID" value="CCL98097.1"/>
    <property type="molecule type" value="Genomic_DNA"/>
</dbReference>
<dbReference type="RefSeq" id="XP_012177380.1">
    <property type="nucleotide sequence ID" value="XM_012321990.1"/>
</dbReference>
<accession>J7RG61</accession>